<comment type="similarity">
    <text evidence="1 5">Belongs to the peptidase S8 family.</text>
</comment>
<dbReference type="EMBL" id="JARLKY010000050">
    <property type="protein sequence ID" value="MEC0229365.1"/>
    <property type="molecule type" value="Genomic_DNA"/>
</dbReference>
<dbReference type="InterPro" id="IPR036852">
    <property type="entry name" value="Peptidase_S8/S53_dom_sf"/>
</dbReference>
<feature type="active site" description="Charge relay system" evidence="5">
    <location>
        <position position="68"/>
    </location>
</feature>
<protein>
    <submittedName>
        <fullName evidence="7">S8 family serine peptidase</fullName>
    </submittedName>
</protein>
<keyword evidence="8" id="KW-1185">Reference proteome</keyword>
<dbReference type="RefSeq" id="WP_326073429.1">
    <property type="nucleotide sequence ID" value="NZ_JARLKY010000050.1"/>
</dbReference>
<keyword evidence="4 5" id="KW-0720">Serine protease</keyword>
<evidence type="ECO:0000256" key="2">
    <source>
        <dbReference type="ARBA" id="ARBA00022670"/>
    </source>
</evidence>
<dbReference type="Proteomes" id="UP001338137">
    <property type="component" value="Unassembled WGS sequence"/>
</dbReference>
<evidence type="ECO:0000256" key="1">
    <source>
        <dbReference type="ARBA" id="ARBA00011073"/>
    </source>
</evidence>
<reference evidence="7 8" key="1">
    <citation type="submission" date="2023-03" db="EMBL/GenBank/DDBJ databases">
        <title>Bacillus Genome Sequencing.</title>
        <authorList>
            <person name="Dunlap C."/>
        </authorList>
    </citation>
    <scope>NUCLEOTIDE SEQUENCE [LARGE SCALE GENOMIC DNA]</scope>
    <source>
        <strain evidence="7 8">BD-533</strain>
    </source>
</reference>
<evidence type="ECO:0000313" key="7">
    <source>
        <dbReference type="EMBL" id="MEC0229365.1"/>
    </source>
</evidence>
<keyword evidence="3 5" id="KW-0378">Hydrolase</keyword>
<evidence type="ECO:0000256" key="5">
    <source>
        <dbReference type="PROSITE-ProRule" id="PRU01240"/>
    </source>
</evidence>
<gene>
    <name evidence="7" type="ORF">P4I72_19755</name>
</gene>
<comment type="caution">
    <text evidence="7">The sequence shown here is derived from an EMBL/GenBank/DDBJ whole genome shotgun (WGS) entry which is preliminary data.</text>
</comment>
<accession>A0ABU6G5W8</accession>
<dbReference type="PANTHER" id="PTHR43806">
    <property type="entry name" value="PEPTIDASE S8"/>
    <property type="match status" value="1"/>
</dbReference>
<dbReference type="InterPro" id="IPR000209">
    <property type="entry name" value="Peptidase_S8/S53_dom"/>
</dbReference>
<evidence type="ECO:0000259" key="6">
    <source>
        <dbReference type="Pfam" id="PF00082"/>
    </source>
</evidence>
<sequence length="300" mass="32873">MKKVMISFFIIVLFYPYAFLGVKSIGNSGEILTIDNSNYDALVAIKALNLNTGLTLKQINRVKVGVIDTPVDTQNLNLNHIFSSTNNKSIIVSPKLNHGNMVASLLGAKSTDENSYKGIIPGLNIYSIPIYQLSVDNLTQAIYQAIDLDINILNISMGTYIDEPELREAVNIAIGKGILIVASAGNDSTSQLNYPASYMGVISVGSIDERYNVSSFTNYNERIDVYSPGWNIVTLVNEDFADTSASAVFVTALAALFKAKNLKMTSAEIKDKIIRTSTKYTGNWNMNKVNINLLNFSSLK</sequence>
<dbReference type="PANTHER" id="PTHR43806:SF11">
    <property type="entry name" value="CEREVISIN-RELATED"/>
    <property type="match status" value="1"/>
</dbReference>
<dbReference type="SUPFAM" id="SSF52743">
    <property type="entry name" value="Subtilisin-like"/>
    <property type="match status" value="1"/>
</dbReference>
<evidence type="ECO:0000256" key="3">
    <source>
        <dbReference type="ARBA" id="ARBA00022801"/>
    </source>
</evidence>
<feature type="active site" description="Charge relay system" evidence="5">
    <location>
        <position position="98"/>
    </location>
</feature>
<dbReference type="Gene3D" id="3.40.50.200">
    <property type="entry name" value="Peptidase S8/S53 domain"/>
    <property type="match status" value="1"/>
</dbReference>
<evidence type="ECO:0000313" key="8">
    <source>
        <dbReference type="Proteomes" id="UP001338137"/>
    </source>
</evidence>
<dbReference type="Pfam" id="PF00082">
    <property type="entry name" value="Peptidase_S8"/>
    <property type="match status" value="1"/>
</dbReference>
<feature type="active site" description="Charge relay system" evidence="5">
    <location>
        <position position="244"/>
    </location>
</feature>
<feature type="domain" description="Peptidase S8/S53" evidence="6">
    <location>
        <begin position="61"/>
        <end position="281"/>
    </location>
</feature>
<evidence type="ECO:0000256" key="4">
    <source>
        <dbReference type="ARBA" id="ARBA00022825"/>
    </source>
</evidence>
<proteinExistence type="inferred from homology"/>
<organism evidence="7 8">
    <name type="scientific">Paenibacillus alba</name>
    <dbReference type="NCBI Taxonomy" id="1197127"/>
    <lineage>
        <taxon>Bacteria</taxon>
        <taxon>Bacillati</taxon>
        <taxon>Bacillota</taxon>
        <taxon>Bacilli</taxon>
        <taxon>Bacillales</taxon>
        <taxon>Paenibacillaceae</taxon>
        <taxon>Paenibacillus</taxon>
    </lineage>
</organism>
<keyword evidence="2 5" id="KW-0645">Protease</keyword>
<dbReference type="InterPro" id="IPR050131">
    <property type="entry name" value="Peptidase_S8_subtilisin-like"/>
</dbReference>
<name>A0ABU6G5W8_9BACL</name>
<dbReference type="PROSITE" id="PS51892">
    <property type="entry name" value="SUBTILASE"/>
    <property type="match status" value="1"/>
</dbReference>